<comment type="caution">
    <text evidence="2">The sequence shown here is derived from an EMBL/GenBank/DDBJ whole genome shotgun (WGS) entry which is preliminary data.</text>
</comment>
<dbReference type="PANTHER" id="PTHR30344">
    <property type="entry name" value="6-PHOSPHOGLUCONOLACTONASE-RELATED"/>
    <property type="match status" value="1"/>
</dbReference>
<protein>
    <submittedName>
        <fullName evidence="2">Lactonase, 7-bladed beta-propeller-domain-containing protein</fullName>
    </submittedName>
</protein>
<evidence type="ECO:0000313" key="2">
    <source>
        <dbReference type="EMBL" id="KAH7307972.1"/>
    </source>
</evidence>
<dbReference type="Gene3D" id="2.130.10.10">
    <property type="entry name" value="YVTN repeat-like/Quinoprotein amine dehydrogenase"/>
    <property type="match status" value="1"/>
</dbReference>
<comment type="similarity">
    <text evidence="1">Belongs to the cycloisomerase 2 family.</text>
</comment>
<dbReference type="InterPro" id="IPR015943">
    <property type="entry name" value="WD40/YVTN_repeat-like_dom_sf"/>
</dbReference>
<dbReference type="PANTHER" id="PTHR30344:SF1">
    <property type="entry name" value="6-PHOSPHOGLUCONOLACTONASE"/>
    <property type="match status" value="1"/>
</dbReference>
<dbReference type="Proteomes" id="UP000813444">
    <property type="component" value="Unassembled WGS sequence"/>
</dbReference>
<reference evidence="2" key="1">
    <citation type="journal article" date="2021" name="Nat. Commun.">
        <title>Genetic determinants of endophytism in the Arabidopsis root mycobiome.</title>
        <authorList>
            <person name="Mesny F."/>
            <person name="Miyauchi S."/>
            <person name="Thiergart T."/>
            <person name="Pickel B."/>
            <person name="Atanasova L."/>
            <person name="Karlsson M."/>
            <person name="Huettel B."/>
            <person name="Barry K.W."/>
            <person name="Haridas S."/>
            <person name="Chen C."/>
            <person name="Bauer D."/>
            <person name="Andreopoulos W."/>
            <person name="Pangilinan J."/>
            <person name="LaButti K."/>
            <person name="Riley R."/>
            <person name="Lipzen A."/>
            <person name="Clum A."/>
            <person name="Drula E."/>
            <person name="Henrissat B."/>
            <person name="Kohler A."/>
            <person name="Grigoriev I.V."/>
            <person name="Martin F.M."/>
            <person name="Hacquard S."/>
        </authorList>
    </citation>
    <scope>NUCLEOTIDE SEQUENCE</scope>
    <source>
        <strain evidence="2">MPI-CAGE-CH-0235</strain>
    </source>
</reference>
<dbReference type="InterPro" id="IPR019405">
    <property type="entry name" value="Lactonase_7-beta_prop"/>
</dbReference>
<dbReference type="SUPFAM" id="SSF75011">
    <property type="entry name" value="3-carboxy-cis,cis-mucoante lactonizing enzyme"/>
    <property type="match status" value="1"/>
</dbReference>
<accession>A0A8K0WLE8</accession>
<proteinExistence type="inferred from homology"/>
<keyword evidence="3" id="KW-1185">Reference proteome</keyword>
<dbReference type="InterPro" id="IPR050282">
    <property type="entry name" value="Cycloisomerase_2"/>
</dbReference>
<organism evidence="2 3">
    <name type="scientific">Stachybotrys elegans</name>
    <dbReference type="NCBI Taxonomy" id="80388"/>
    <lineage>
        <taxon>Eukaryota</taxon>
        <taxon>Fungi</taxon>
        <taxon>Dikarya</taxon>
        <taxon>Ascomycota</taxon>
        <taxon>Pezizomycotina</taxon>
        <taxon>Sordariomycetes</taxon>
        <taxon>Hypocreomycetidae</taxon>
        <taxon>Hypocreales</taxon>
        <taxon>Stachybotryaceae</taxon>
        <taxon>Stachybotrys</taxon>
    </lineage>
</organism>
<dbReference type="Pfam" id="PF10282">
    <property type="entry name" value="Lactonase"/>
    <property type="match status" value="1"/>
</dbReference>
<name>A0A8K0WLE8_9HYPO</name>
<dbReference type="EMBL" id="JAGPNK010000016">
    <property type="protein sequence ID" value="KAH7307972.1"/>
    <property type="molecule type" value="Genomic_DNA"/>
</dbReference>
<dbReference type="AlphaFoldDB" id="A0A8K0WLE8"/>
<sequence length="394" mass="41762">MRFPMSMAARAAALSQHPLAPSNHSSNHTADVSRLLIANTGHILLADFDGTSFTTALNYSDAGADPSWLAYDGAGRLFAVDEWGTNLRSLSLDLAANTLEPLAQAQGSSGVVHLEFNPDRTRMVGAAYGNGTIDVWNIEGGGLSLIKTIVSQPARDTTADEEPVVSHPHQSVLDPTGRYFAVNDLGTDTILVIDSADDAYDVSNLVPVQPGCGPRHGVFYPAWTAAASLPATHYMVVCELSNEVYVFALTYTEDNLIFTMAQAISTFDPNNPPANATSAAAGEIALSRNSLDLYVSNRLTADPTDGIAHYKIADGGVLSFADEYTSGGQIPRMFSLSTNDKTVFVATQNGTTGVSAFTRRCDGTIAEGPLATIPMNLFGDPVLTPGPKYIQQIA</sequence>
<evidence type="ECO:0000313" key="3">
    <source>
        <dbReference type="Proteomes" id="UP000813444"/>
    </source>
</evidence>
<dbReference type="OrthoDB" id="9972196at2759"/>
<gene>
    <name evidence="2" type="ORF">B0I35DRAFT_413345</name>
</gene>
<evidence type="ECO:0000256" key="1">
    <source>
        <dbReference type="ARBA" id="ARBA00005564"/>
    </source>
</evidence>
<dbReference type="GO" id="GO:0017057">
    <property type="term" value="F:6-phosphogluconolactonase activity"/>
    <property type="evidence" value="ECO:0007669"/>
    <property type="project" value="TreeGrafter"/>
</dbReference>